<protein>
    <submittedName>
        <fullName evidence="10">Tnf receptor associated factor</fullName>
    </submittedName>
</protein>
<keyword evidence="10" id="KW-0675">Receptor</keyword>
<dbReference type="GO" id="GO:0008270">
    <property type="term" value="F:zinc ion binding"/>
    <property type="evidence" value="ECO:0007669"/>
    <property type="project" value="UniProtKB-KW"/>
</dbReference>
<sequence>MATHRYTCVGFSPKIDWKCIEFLLPMPVYRICSICGIVPDMIFSLECGHVFCTTCMNELMLNSPVVVCPLDKGSFEEGSVSRDSSSQAYVCGCKSYCLNKGSGCNYVGPVSEMVEHYYSECSHHLVHCRTCKKPVARMNVMAHLRSGCKSDVMATNQAPSATASGGSDADGSLSTLVSKIENLENVLLTRTNRLEEILRERVTVGVQPPPAPVLNSEVARAESRSRPDTTATADTTTQAGEEQQPDVVSTSSTSLSEANGHVTPVTNGDATVGKSPNHSREESPSEPQLNGLNSEHEDQAVVESTSGAAEAEPSTGPNAFFTYDWVVKPFRKYRNAPLQVFTSDVLTVGENGYRVKLEGKFHDLGDSSLYLALYLRIVKGPNDAALEWPFNRKCTFVLLHHKQRTRDVSFDVFALKDVEERQNAANTVLKRPKKKENDSIGLDRCLSVTQMLQSGFVKNNEFRVRFVVE</sequence>
<keyword evidence="2" id="KW-0963">Cytoplasm</keyword>
<evidence type="ECO:0000256" key="7">
    <source>
        <dbReference type="SAM" id="MobiDB-lite"/>
    </source>
</evidence>
<dbReference type="GO" id="GO:0005737">
    <property type="term" value="C:cytoplasm"/>
    <property type="evidence" value="ECO:0007669"/>
    <property type="project" value="UniProtKB-SubCell"/>
</dbReference>
<evidence type="ECO:0000256" key="1">
    <source>
        <dbReference type="ARBA" id="ARBA00004496"/>
    </source>
</evidence>
<dbReference type="GO" id="GO:0043122">
    <property type="term" value="P:regulation of canonical NF-kappaB signal transduction"/>
    <property type="evidence" value="ECO:0007669"/>
    <property type="project" value="TreeGrafter"/>
</dbReference>
<accession>A0A131YWY9</accession>
<evidence type="ECO:0000256" key="4">
    <source>
        <dbReference type="ARBA" id="ARBA00022771"/>
    </source>
</evidence>
<dbReference type="InterPro" id="IPR008974">
    <property type="entry name" value="TRAF-like"/>
</dbReference>
<feature type="compositionally biased region" description="Low complexity" evidence="7">
    <location>
        <begin position="228"/>
        <end position="237"/>
    </location>
</feature>
<keyword evidence="3" id="KW-0479">Metal-binding</keyword>
<dbReference type="PROSITE" id="PS00518">
    <property type="entry name" value="ZF_RING_1"/>
    <property type="match status" value="1"/>
</dbReference>
<dbReference type="SUPFAM" id="SSF57850">
    <property type="entry name" value="RING/U-box"/>
    <property type="match status" value="1"/>
</dbReference>
<evidence type="ECO:0000259" key="9">
    <source>
        <dbReference type="PROSITE" id="PS50144"/>
    </source>
</evidence>
<evidence type="ECO:0000259" key="8">
    <source>
        <dbReference type="PROSITE" id="PS50089"/>
    </source>
</evidence>
<feature type="domain" description="RING-type" evidence="8">
    <location>
        <begin position="32"/>
        <end position="72"/>
    </location>
</feature>
<dbReference type="SUPFAM" id="SSF49599">
    <property type="entry name" value="TRAF domain-like"/>
    <property type="match status" value="2"/>
</dbReference>
<dbReference type="PROSITE" id="PS50089">
    <property type="entry name" value="ZF_RING_2"/>
    <property type="match status" value="1"/>
</dbReference>
<feature type="domain" description="MATH" evidence="9">
    <location>
        <begin position="320"/>
        <end position="468"/>
    </location>
</feature>
<dbReference type="EMBL" id="GEDV01005542">
    <property type="protein sequence ID" value="JAP83015.1"/>
    <property type="molecule type" value="Transcribed_RNA"/>
</dbReference>
<feature type="compositionally biased region" description="Polar residues" evidence="7">
    <location>
        <begin position="238"/>
        <end position="257"/>
    </location>
</feature>
<feature type="region of interest" description="Disordered" evidence="7">
    <location>
        <begin position="206"/>
        <end position="314"/>
    </location>
</feature>
<dbReference type="InterPro" id="IPR049342">
    <property type="entry name" value="TRAF1-6_MATH_dom"/>
</dbReference>
<dbReference type="PROSITE" id="PS50144">
    <property type="entry name" value="MATH"/>
    <property type="match status" value="1"/>
</dbReference>
<proteinExistence type="predicted"/>
<dbReference type="Gene3D" id="3.30.40.10">
    <property type="entry name" value="Zinc/RING finger domain, C3HC4 (zinc finger)"/>
    <property type="match status" value="1"/>
</dbReference>
<dbReference type="InterPro" id="IPR013083">
    <property type="entry name" value="Znf_RING/FYVE/PHD"/>
</dbReference>
<dbReference type="AlphaFoldDB" id="A0A131YWY9"/>
<organism evidence="10">
    <name type="scientific">Rhipicephalus appendiculatus</name>
    <name type="common">Brown ear tick</name>
    <dbReference type="NCBI Taxonomy" id="34631"/>
    <lineage>
        <taxon>Eukaryota</taxon>
        <taxon>Metazoa</taxon>
        <taxon>Ecdysozoa</taxon>
        <taxon>Arthropoda</taxon>
        <taxon>Chelicerata</taxon>
        <taxon>Arachnida</taxon>
        <taxon>Acari</taxon>
        <taxon>Parasitiformes</taxon>
        <taxon>Ixodida</taxon>
        <taxon>Ixodoidea</taxon>
        <taxon>Ixodidae</taxon>
        <taxon>Rhipicephalinae</taxon>
        <taxon>Rhipicephalus</taxon>
        <taxon>Rhipicephalus</taxon>
    </lineage>
</organism>
<reference evidence="10" key="1">
    <citation type="journal article" date="2016" name="Ticks Tick Borne Dis.">
        <title>De novo assembly and annotation of the salivary gland transcriptome of Rhipicephalus appendiculatus male and female ticks during blood feeding.</title>
        <authorList>
            <person name="de Castro M.H."/>
            <person name="de Klerk D."/>
            <person name="Pienaar R."/>
            <person name="Latif A.A."/>
            <person name="Rees D.J."/>
            <person name="Mans B.J."/>
        </authorList>
    </citation>
    <scope>NUCLEOTIDE SEQUENCE</scope>
    <source>
        <tissue evidence="10">Salivary glands</tissue>
    </source>
</reference>
<dbReference type="InterPro" id="IPR001841">
    <property type="entry name" value="Znf_RING"/>
</dbReference>
<evidence type="ECO:0000256" key="3">
    <source>
        <dbReference type="ARBA" id="ARBA00022723"/>
    </source>
</evidence>
<comment type="subcellular location">
    <subcellularLocation>
        <location evidence="1">Cytoplasm</location>
    </subcellularLocation>
</comment>
<dbReference type="InterPro" id="IPR018957">
    <property type="entry name" value="Znf_C3HC4_RING-type"/>
</dbReference>
<evidence type="ECO:0000256" key="6">
    <source>
        <dbReference type="PROSITE-ProRule" id="PRU00175"/>
    </source>
</evidence>
<keyword evidence="5" id="KW-0862">Zinc</keyword>
<evidence type="ECO:0000256" key="2">
    <source>
        <dbReference type="ARBA" id="ARBA00022490"/>
    </source>
</evidence>
<dbReference type="CDD" id="cd16449">
    <property type="entry name" value="RING-HC"/>
    <property type="match status" value="1"/>
</dbReference>
<keyword evidence="4 6" id="KW-0863">Zinc-finger</keyword>
<evidence type="ECO:0000256" key="5">
    <source>
        <dbReference type="ARBA" id="ARBA00022833"/>
    </source>
</evidence>
<dbReference type="Pfam" id="PF00097">
    <property type="entry name" value="zf-C3HC4"/>
    <property type="match status" value="1"/>
</dbReference>
<dbReference type="InterPro" id="IPR002083">
    <property type="entry name" value="MATH/TRAF_dom"/>
</dbReference>
<dbReference type="Pfam" id="PF21355">
    <property type="entry name" value="TRAF-mep_MATH"/>
    <property type="match status" value="1"/>
</dbReference>
<dbReference type="Gene3D" id="2.60.210.10">
    <property type="entry name" value="Apoptosis, Tumor Necrosis Factor Receptor Associated Protein 2, Chain A"/>
    <property type="match status" value="1"/>
</dbReference>
<dbReference type="PANTHER" id="PTHR10131">
    <property type="entry name" value="TNF RECEPTOR ASSOCIATED FACTOR"/>
    <property type="match status" value="1"/>
</dbReference>
<dbReference type="PANTHER" id="PTHR10131:SF157">
    <property type="entry name" value="RECEPTOR-ASSOCIATED FACTOR, PUTATIVE-RELATED"/>
    <property type="match status" value="1"/>
</dbReference>
<dbReference type="InterPro" id="IPR017907">
    <property type="entry name" value="Znf_RING_CS"/>
</dbReference>
<evidence type="ECO:0000313" key="10">
    <source>
        <dbReference type="EMBL" id="JAP83015.1"/>
    </source>
</evidence>
<name>A0A131YWY9_RHIAP</name>
<dbReference type="SMART" id="SM00184">
    <property type="entry name" value="RING"/>
    <property type="match status" value="1"/>
</dbReference>